<comment type="caution">
    <text evidence="1">The sequence shown here is derived from an EMBL/GenBank/DDBJ whole genome shotgun (WGS) entry which is preliminary data.</text>
</comment>
<sequence>MMPLSLPALGNLLNALLHPPRGTPAGRAEREGKLAAVMAILDRDLPPAAPVAGGGASLELSPRMRELLSTAALEAVSLGDWATYRRLEAVLKSRTRQPLPYNVLLKALRAAAQGGERDLAMDVFAELQVGRHRRVDASREAPADELSALSSLLGLLAERGDAEAAERVYERMRSVAWRGLQRAGADVGDGAAGAAGAGKAAGALAAAAASRPGKGVCVCDA</sequence>
<evidence type="ECO:0008006" key="3">
    <source>
        <dbReference type="Google" id="ProtNLM"/>
    </source>
</evidence>
<reference evidence="2" key="1">
    <citation type="journal article" date="2016" name="Nat. Commun.">
        <title>The Gonium pectorale genome demonstrates co-option of cell cycle regulation during the evolution of multicellularity.</title>
        <authorList>
            <person name="Hanschen E.R."/>
            <person name="Marriage T.N."/>
            <person name="Ferris P.J."/>
            <person name="Hamaji T."/>
            <person name="Toyoda A."/>
            <person name="Fujiyama A."/>
            <person name="Neme R."/>
            <person name="Noguchi H."/>
            <person name="Minakuchi Y."/>
            <person name="Suzuki M."/>
            <person name="Kawai-Toyooka H."/>
            <person name="Smith D.R."/>
            <person name="Sparks H."/>
            <person name="Anderson J."/>
            <person name="Bakaric R."/>
            <person name="Luria V."/>
            <person name="Karger A."/>
            <person name="Kirschner M.W."/>
            <person name="Durand P.M."/>
            <person name="Michod R.E."/>
            <person name="Nozaki H."/>
            <person name="Olson B.J."/>
        </authorList>
    </citation>
    <scope>NUCLEOTIDE SEQUENCE [LARGE SCALE GENOMIC DNA]</scope>
    <source>
        <strain evidence="2">NIES-2863</strain>
    </source>
</reference>
<proteinExistence type="predicted"/>
<dbReference type="Gene3D" id="1.25.40.10">
    <property type="entry name" value="Tetratricopeptide repeat domain"/>
    <property type="match status" value="1"/>
</dbReference>
<dbReference type="AlphaFoldDB" id="A0A150G7B6"/>
<accession>A0A150G7B6</accession>
<name>A0A150G7B6_GONPE</name>
<dbReference type="Proteomes" id="UP000075714">
    <property type="component" value="Unassembled WGS sequence"/>
</dbReference>
<dbReference type="InterPro" id="IPR011990">
    <property type="entry name" value="TPR-like_helical_dom_sf"/>
</dbReference>
<protein>
    <recommendedName>
        <fullName evidence="3">Pentacotripeptide-repeat region of PRORP domain-containing protein</fullName>
    </recommendedName>
</protein>
<gene>
    <name evidence="1" type="ORF">GPECTOR_51g723</name>
</gene>
<evidence type="ECO:0000313" key="1">
    <source>
        <dbReference type="EMBL" id="KXZ45737.1"/>
    </source>
</evidence>
<evidence type="ECO:0000313" key="2">
    <source>
        <dbReference type="Proteomes" id="UP000075714"/>
    </source>
</evidence>
<keyword evidence="2" id="KW-1185">Reference proteome</keyword>
<dbReference type="EMBL" id="LSYV01000052">
    <property type="protein sequence ID" value="KXZ45737.1"/>
    <property type="molecule type" value="Genomic_DNA"/>
</dbReference>
<organism evidence="1 2">
    <name type="scientific">Gonium pectorale</name>
    <name type="common">Green alga</name>
    <dbReference type="NCBI Taxonomy" id="33097"/>
    <lineage>
        <taxon>Eukaryota</taxon>
        <taxon>Viridiplantae</taxon>
        <taxon>Chlorophyta</taxon>
        <taxon>core chlorophytes</taxon>
        <taxon>Chlorophyceae</taxon>
        <taxon>CS clade</taxon>
        <taxon>Chlamydomonadales</taxon>
        <taxon>Volvocaceae</taxon>
        <taxon>Gonium</taxon>
    </lineage>
</organism>